<name>A0A7J6HFT6_CANSA</name>
<evidence type="ECO:0000313" key="4">
    <source>
        <dbReference type="Proteomes" id="UP000583929"/>
    </source>
</evidence>
<gene>
    <name evidence="3" type="ORF">G4B88_000667</name>
</gene>
<keyword evidence="4" id="KW-1185">Reference proteome</keyword>
<accession>A0A7J6HFT6</accession>
<dbReference type="GO" id="GO:0005737">
    <property type="term" value="C:cytoplasm"/>
    <property type="evidence" value="ECO:0007669"/>
    <property type="project" value="TreeGrafter"/>
</dbReference>
<dbReference type="Proteomes" id="UP000583929">
    <property type="component" value="Unassembled WGS sequence"/>
</dbReference>
<reference evidence="3 4" key="1">
    <citation type="journal article" date="2020" name="bioRxiv">
        <title>Sequence and annotation of 42 cannabis genomes reveals extensive copy number variation in cannabinoid synthesis and pathogen resistance genes.</title>
        <authorList>
            <person name="Mckernan K.J."/>
            <person name="Helbert Y."/>
            <person name="Kane L.T."/>
            <person name="Ebling H."/>
            <person name="Zhang L."/>
            <person name="Liu B."/>
            <person name="Eaton Z."/>
            <person name="Mclaughlin S."/>
            <person name="Kingan S."/>
            <person name="Baybayan P."/>
            <person name="Concepcion G."/>
            <person name="Jordan M."/>
            <person name="Riva A."/>
            <person name="Barbazuk W."/>
            <person name="Harkins T."/>
        </authorList>
    </citation>
    <scope>NUCLEOTIDE SEQUENCE [LARGE SCALE GENOMIC DNA]</scope>
    <source>
        <strain evidence="4">cv. Jamaican Lion 4</strain>
        <tissue evidence="3">Leaf</tissue>
    </source>
</reference>
<dbReference type="AlphaFoldDB" id="A0A7J6HFT6"/>
<comment type="caution">
    <text evidence="3">The sequence shown here is derived from an EMBL/GenBank/DDBJ whole genome shotgun (WGS) entry which is preliminary data.</text>
</comment>
<dbReference type="Pfam" id="PF00656">
    <property type="entry name" value="Peptidase_C14"/>
    <property type="match status" value="1"/>
</dbReference>
<evidence type="ECO:0000259" key="2">
    <source>
        <dbReference type="Pfam" id="PF00656"/>
    </source>
</evidence>
<dbReference type="PANTHER" id="PTHR48104">
    <property type="entry name" value="METACASPASE-4"/>
    <property type="match status" value="1"/>
</dbReference>
<evidence type="ECO:0000256" key="1">
    <source>
        <dbReference type="ARBA" id="ARBA00009005"/>
    </source>
</evidence>
<sequence>MALFVPKTSGVLVPSMARRAGRPLELENEYLDNYVWEDHRPRSGVWKGTSGGEVISISGCNDDQTSADTSVLSKITSTGAMTYCLIQAIECGQGSTYGSILNSMRSNIRNTGSRGGVGGGGDVVTTLIGMILTGGSAGGRLRQEPQLTSCQPFDVYARPFSL</sequence>
<dbReference type="InterPro" id="IPR050452">
    <property type="entry name" value="Metacaspase"/>
</dbReference>
<protein>
    <recommendedName>
        <fullName evidence="2">Peptidase C14 caspase domain-containing protein</fullName>
    </recommendedName>
</protein>
<feature type="domain" description="Peptidase C14 caspase" evidence="2">
    <location>
        <begin position="50"/>
        <end position="151"/>
    </location>
</feature>
<dbReference type="GO" id="GO:0004197">
    <property type="term" value="F:cysteine-type endopeptidase activity"/>
    <property type="evidence" value="ECO:0007669"/>
    <property type="project" value="InterPro"/>
</dbReference>
<dbReference type="GO" id="GO:0006508">
    <property type="term" value="P:proteolysis"/>
    <property type="evidence" value="ECO:0007669"/>
    <property type="project" value="InterPro"/>
</dbReference>
<dbReference type="EMBL" id="JAATIQ010000046">
    <property type="protein sequence ID" value="KAF4394156.1"/>
    <property type="molecule type" value="Genomic_DNA"/>
</dbReference>
<proteinExistence type="inferred from homology"/>
<evidence type="ECO:0000313" key="3">
    <source>
        <dbReference type="EMBL" id="KAF4394156.1"/>
    </source>
</evidence>
<dbReference type="PANTHER" id="PTHR48104:SF30">
    <property type="entry name" value="METACASPASE-1"/>
    <property type="match status" value="1"/>
</dbReference>
<dbReference type="Gene3D" id="3.40.50.12660">
    <property type="match status" value="1"/>
</dbReference>
<organism evidence="3 4">
    <name type="scientific">Cannabis sativa</name>
    <name type="common">Hemp</name>
    <name type="synonym">Marijuana</name>
    <dbReference type="NCBI Taxonomy" id="3483"/>
    <lineage>
        <taxon>Eukaryota</taxon>
        <taxon>Viridiplantae</taxon>
        <taxon>Streptophyta</taxon>
        <taxon>Embryophyta</taxon>
        <taxon>Tracheophyta</taxon>
        <taxon>Spermatophyta</taxon>
        <taxon>Magnoliopsida</taxon>
        <taxon>eudicotyledons</taxon>
        <taxon>Gunneridae</taxon>
        <taxon>Pentapetalae</taxon>
        <taxon>rosids</taxon>
        <taxon>fabids</taxon>
        <taxon>Rosales</taxon>
        <taxon>Cannabaceae</taxon>
        <taxon>Cannabis</taxon>
    </lineage>
</organism>
<comment type="similarity">
    <text evidence="1">Belongs to the peptidase C14B family.</text>
</comment>
<dbReference type="InterPro" id="IPR011600">
    <property type="entry name" value="Pept_C14_caspase"/>
</dbReference>